<feature type="signal peptide" evidence="2">
    <location>
        <begin position="1"/>
        <end position="24"/>
    </location>
</feature>
<organism evidence="3 4">
    <name type="scientific">Achromobacter pestifer</name>
    <dbReference type="NCBI Taxonomy" id="1353889"/>
    <lineage>
        <taxon>Bacteria</taxon>
        <taxon>Pseudomonadati</taxon>
        <taxon>Pseudomonadota</taxon>
        <taxon>Betaproteobacteria</taxon>
        <taxon>Burkholderiales</taxon>
        <taxon>Alcaligenaceae</taxon>
        <taxon>Achromobacter</taxon>
    </lineage>
</organism>
<accession>A0A6S6YV92</accession>
<name>A0A6S6YV92_9BURK</name>
<evidence type="ECO:0000256" key="1">
    <source>
        <dbReference type="SAM" id="Coils"/>
    </source>
</evidence>
<gene>
    <name evidence="3" type="ORF">LMG3431_02553</name>
</gene>
<evidence type="ECO:0000313" key="4">
    <source>
        <dbReference type="Proteomes" id="UP000494108"/>
    </source>
</evidence>
<evidence type="ECO:0008006" key="5">
    <source>
        <dbReference type="Google" id="ProtNLM"/>
    </source>
</evidence>
<proteinExistence type="predicted"/>
<keyword evidence="1" id="KW-0175">Coiled coil</keyword>
<dbReference type="Gene3D" id="1.10.287.1490">
    <property type="match status" value="1"/>
</dbReference>
<keyword evidence="4" id="KW-1185">Reference proteome</keyword>
<dbReference type="RefSeq" id="WP_175174858.1">
    <property type="nucleotide sequence ID" value="NZ_CADIJX010000003.1"/>
</dbReference>
<protein>
    <recommendedName>
        <fullName evidence="5">DNA repair protein</fullName>
    </recommendedName>
</protein>
<dbReference type="EMBL" id="CADIJX010000003">
    <property type="protein sequence ID" value="CAB3647256.1"/>
    <property type="molecule type" value="Genomic_DNA"/>
</dbReference>
<sequence>MKQPVSAAALWIAALMLIAPGVHAQSIEDRLRTELRSTTGKLQQIQSQQAQLTAAKATAEAERDAANKELATLRAQADSLRKRVDRLEGDQETVKRQAQAQVASSREQATKVQSAFQTLEGQARALQSEAATLKTQLTQRDGEYQVCLAKNQEMYSAGRELLTAYESVGTGDLFAVRQPFSGRARVLFDEKAQEFGDRLYKSQVGAGTPPDQPAGP</sequence>
<feature type="chain" id="PRO_5028888975" description="DNA repair protein" evidence="2">
    <location>
        <begin position="25"/>
        <end position="216"/>
    </location>
</feature>
<dbReference type="Proteomes" id="UP000494108">
    <property type="component" value="Unassembled WGS sequence"/>
</dbReference>
<dbReference type="AlphaFoldDB" id="A0A6S6YV92"/>
<keyword evidence="2" id="KW-0732">Signal</keyword>
<evidence type="ECO:0000256" key="2">
    <source>
        <dbReference type="SAM" id="SignalP"/>
    </source>
</evidence>
<feature type="coiled-coil region" evidence="1">
    <location>
        <begin position="42"/>
        <end position="136"/>
    </location>
</feature>
<evidence type="ECO:0000313" key="3">
    <source>
        <dbReference type="EMBL" id="CAB3647256.1"/>
    </source>
</evidence>
<reference evidence="3 4" key="1">
    <citation type="submission" date="2020-04" db="EMBL/GenBank/DDBJ databases">
        <authorList>
            <person name="De Canck E."/>
        </authorList>
    </citation>
    <scope>NUCLEOTIDE SEQUENCE [LARGE SCALE GENOMIC DNA]</scope>
    <source>
        <strain evidence="3 4">LMG 3431</strain>
    </source>
</reference>